<evidence type="ECO:0000313" key="1">
    <source>
        <dbReference type="EMBL" id="MBN1572828.1"/>
    </source>
</evidence>
<reference evidence="1" key="2">
    <citation type="submission" date="2021-01" db="EMBL/GenBank/DDBJ databases">
        <authorList>
            <person name="Hahn C.R."/>
            <person name="Youssef N.H."/>
            <person name="Elshahed M."/>
        </authorList>
    </citation>
    <scope>NUCLEOTIDE SEQUENCE</scope>
    <source>
        <strain evidence="1">Zod_Metabat.24</strain>
    </source>
</reference>
<evidence type="ECO:0000313" key="2">
    <source>
        <dbReference type="Proteomes" id="UP000809273"/>
    </source>
</evidence>
<dbReference type="Proteomes" id="UP000809273">
    <property type="component" value="Unassembled WGS sequence"/>
</dbReference>
<proteinExistence type="predicted"/>
<gene>
    <name evidence="1" type="ORF">JW984_06480</name>
</gene>
<sequence length="76" mass="8871">MNDNKTVTDKDRDKLERFREINHWYKTMEDIKGVEAIAVLTDERPDLLIAGVMMREIRIDLDFQKIVEGGGVKNVH</sequence>
<name>A0A9D8KE54_9DELT</name>
<dbReference type="EMBL" id="JAFGIX010000030">
    <property type="protein sequence ID" value="MBN1572828.1"/>
    <property type="molecule type" value="Genomic_DNA"/>
</dbReference>
<comment type="caution">
    <text evidence="1">The sequence shown here is derived from an EMBL/GenBank/DDBJ whole genome shotgun (WGS) entry which is preliminary data.</text>
</comment>
<reference evidence="1" key="1">
    <citation type="journal article" date="2021" name="Environ. Microbiol.">
        <title>Genomic characterization of three novel Desulfobacterota classes expand the metabolic and phylogenetic diversity of the phylum.</title>
        <authorList>
            <person name="Murphy C.L."/>
            <person name="Biggerstaff J."/>
            <person name="Eichhorn A."/>
            <person name="Ewing E."/>
            <person name="Shahan R."/>
            <person name="Soriano D."/>
            <person name="Stewart S."/>
            <person name="VanMol K."/>
            <person name="Walker R."/>
            <person name="Walters P."/>
            <person name="Elshahed M.S."/>
            <person name="Youssef N.H."/>
        </authorList>
    </citation>
    <scope>NUCLEOTIDE SEQUENCE</scope>
    <source>
        <strain evidence="1">Zod_Metabat.24</strain>
    </source>
</reference>
<accession>A0A9D8KE54</accession>
<dbReference type="AlphaFoldDB" id="A0A9D8KE54"/>
<organism evidence="1 2">
    <name type="scientific">Candidatus Zymogenus saltonus</name>
    <dbReference type="NCBI Taxonomy" id="2844893"/>
    <lineage>
        <taxon>Bacteria</taxon>
        <taxon>Deltaproteobacteria</taxon>
        <taxon>Candidatus Zymogenia</taxon>
        <taxon>Candidatus Zymogeniales</taxon>
        <taxon>Candidatus Zymogenaceae</taxon>
        <taxon>Candidatus Zymogenus</taxon>
    </lineage>
</organism>
<protein>
    <submittedName>
        <fullName evidence="1">Uncharacterized protein</fullName>
    </submittedName>
</protein>